<dbReference type="InterPro" id="IPR005123">
    <property type="entry name" value="Oxoglu/Fe-dep_dioxygenase_dom"/>
</dbReference>
<feature type="domain" description="Fe2OG dioxygenase" evidence="3">
    <location>
        <begin position="163"/>
        <end position="266"/>
    </location>
</feature>
<comment type="caution">
    <text evidence="4">The sequence shown here is derived from an EMBL/GenBank/DDBJ whole genome shotgun (WGS) entry which is preliminary data.</text>
</comment>
<gene>
    <name evidence="4" type="ORF">P875_00064736</name>
</gene>
<dbReference type="PANTHER" id="PTHR41677">
    <property type="entry name" value="YALI0B19030P"/>
    <property type="match status" value="1"/>
</dbReference>
<dbReference type="PROSITE" id="PS51471">
    <property type="entry name" value="FE2OG_OXY"/>
    <property type="match status" value="1"/>
</dbReference>
<evidence type="ECO:0000256" key="1">
    <source>
        <dbReference type="RuleBase" id="RU003682"/>
    </source>
</evidence>
<dbReference type="GO" id="GO:0046872">
    <property type="term" value="F:metal ion binding"/>
    <property type="evidence" value="ECO:0007669"/>
    <property type="project" value="UniProtKB-KW"/>
</dbReference>
<evidence type="ECO:0000313" key="4">
    <source>
        <dbReference type="EMBL" id="KJK63787.1"/>
    </source>
</evidence>
<dbReference type="OrthoDB" id="10256055at2759"/>
<feature type="region of interest" description="Disordered" evidence="2">
    <location>
        <begin position="1"/>
        <end position="39"/>
    </location>
</feature>
<keyword evidence="1" id="KW-0408">Iron</keyword>
<dbReference type="EMBL" id="JZEE01000541">
    <property type="protein sequence ID" value="KJK63787.1"/>
    <property type="molecule type" value="Genomic_DNA"/>
</dbReference>
<comment type="similarity">
    <text evidence="1">Belongs to the iron/ascorbate-dependent oxidoreductase family.</text>
</comment>
<accession>A0A0F0IAP6</accession>
<dbReference type="Proteomes" id="UP000033540">
    <property type="component" value="Unassembled WGS sequence"/>
</dbReference>
<dbReference type="GO" id="GO:0016491">
    <property type="term" value="F:oxidoreductase activity"/>
    <property type="evidence" value="ECO:0007669"/>
    <property type="project" value="UniProtKB-KW"/>
</dbReference>
<evidence type="ECO:0000256" key="2">
    <source>
        <dbReference type="SAM" id="MobiDB-lite"/>
    </source>
</evidence>
<sequence length="348" mass="39043">MPAATAAEAPPSPPSLSRPKAPFVEGPKLKKPTRPSQDLPLHLIEEARRTKRVSFNPKEHLAFEPPQHITMMRDIGLEGHGVSPNAVSDPFPLFTKEAMLQMRAELFSEWSLENCRFGSDLTPQLIRGLTPENAPFCFSLWWSPEVLKIISDIAGIELVPCCDYDVANVNISINDQNVATVGSGDETASVGWHYDSVPFVCVTMASDCTGMVGGETAIRLPDGEVRKVRGPSMGTAVIMQGRYLEHQALKAFGGRERIAMVTSFRPKSPLALDETTLNGLRAISNTSELYTQYNNYRMGIVEERFRSKIKEERDRVKGRRAFDLPEMRRWLEEQRDFIDHTLEQLIEV</sequence>
<dbReference type="AlphaFoldDB" id="A0A0F0IAP6"/>
<keyword evidence="1" id="KW-0560">Oxidoreductase</keyword>
<dbReference type="STRING" id="1403190.A0A0F0IAP6"/>
<evidence type="ECO:0000259" key="3">
    <source>
        <dbReference type="PROSITE" id="PS51471"/>
    </source>
</evidence>
<evidence type="ECO:0000313" key="5">
    <source>
        <dbReference type="Proteomes" id="UP000033540"/>
    </source>
</evidence>
<proteinExistence type="inferred from homology"/>
<keyword evidence="1" id="KW-0479">Metal-binding</keyword>
<reference evidence="4 5" key="1">
    <citation type="submission" date="2015-02" db="EMBL/GenBank/DDBJ databases">
        <title>Draft genome sequence of Aspergillus parasiticus SU-1.</title>
        <authorList>
            <person name="Yu J."/>
            <person name="Fedorova N."/>
            <person name="Yin Y."/>
            <person name="Losada L."/>
            <person name="Zafar N."/>
            <person name="Taujale R."/>
            <person name="Ehrlich K.C."/>
            <person name="Bhatnagar D."/>
            <person name="Cleveland T.E."/>
            <person name="Bennett J.W."/>
            <person name="Nierman W.C."/>
        </authorList>
    </citation>
    <scope>NUCLEOTIDE SEQUENCE [LARGE SCALE GENOMIC DNA]</scope>
    <source>
        <strain evidence="5">ATCC 56775 / NRRL 5862 / SRRC 143 / SU-1</strain>
    </source>
</reference>
<dbReference type="PANTHER" id="PTHR41677:SF1">
    <property type="entry name" value="FE2OG DIOXYGENASE DOMAIN-CONTAINING PROTEIN"/>
    <property type="match status" value="1"/>
</dbReference>
<organism evidence="4 5">
    <name type="scientific">Aspergillus parasiticus (strain ATCC 56775 / NRRL 5862 / SRRC 143 / SU-1)</name>
    <dbReference type="NCBI Taxonomy" id="1403190"/>
    <lineage>
        <taxon>Eukaryota</taxon>
        <taxon>Fungi</taxon>
        <taxon>Dikarya</taxon>
        <taxon>Ascomycota</taxon>
        <taxon>Pezizomycotina</taxon>
        <taxon>Eurotiomycetes</taxon>
        <taxon>Eurotiomycetidae</taxon>
        <taxon>Eurotiales</taxon>
        <taxon>Aspergillaceae</taxon>
        <taxon>Aspergillus</taxon>
        <taxon>Aspergillus subgen. Circumdati</taxon>
    </lineage>
</organism>
<protein>
    <submittedName>
        <fullName evidence="4">2OG-FeII oxygenase superfamily protein</fullName>
    </submittedName>
</protein>
<name>A0A0F0IAP6_ASPPU</name>